<name>A0ABP8ZBE2_9ACTN</name>
<evidence type="ECO:0000256" key="1">
    <source>
        <dbReference type="ARBA" id="ARBA00023015"/>
    </source>
</evidence>
<dbReference type="InterPro" id="IPR011990">
    <property type="entry name" value="TPR-like_helical_dom_sf"/>
</dbReference>
<dbReference type="InterPro" id="IPR005158">
    <property type="entry name" value="BTAD"/>
</dbReference>
<keyword evidence="1" id="KW-0805">Transcription regulation</keyword>
<sequence>MPEHSRAETRRCRLRLLGRWQLAVDTECVELGHREERLIALLGLSGRSSRLHVAGVLWSESTDARALASLRRAVLQTQERSPGLLQADRLTIGLGPDVDVDVDEVRRAAAATEGALAEGEAGALVRQLVGEELLPDWYEDWVLHEREGLEQLRVKALERIARHALEAGDLALTVDAAHAATDIDPLLESAGELAIRAHLDRGDLGSARREFDRYRDAVRDELGAPPSRAILDLIEPVLKAGSTAPREAATVGHQRGMAPDVVVAALPPVRTRAAIPGPRQEPAGSTGARGAVVRLLGVAALVLATALAVAGVGYEDGGDVSDSGGPSLSTMRVLRAEGAIRAGQMVVRPVDAAVGSAAFLVRTTLRPALVHFEVRGPAGAGVVRTLLVRSARGRVLELDGLDPGRYRWLASSSVASTVSGRLRIPGQPASVDADGPREAAGPASTVTAPASPESSTPSPSQSSATDPPVPSQQPHHSAPSDNSPEGRPTGRPIDPGSVPETPVG</sequence>
<accession>A0ABP8ZBE2</accession>
<gene>
    <name evidence="5" type="ORF">GCM10023350_41370</name>
</gene>
<reference evidence="6" key="1">
    <citation type="journal article" date="2019" name="Int. J. Syst. Evol. Microbiol.">
        <title>The Global Catalogue of Microorganisms (GCM) 10K type strain sequencing project: providing services to taxonomists for standard genome sequencing and annotation.</title>
        <authorList>
            <consortium name="The Broad Institute Genomics Platform"/>
            <consortium name="The Broad Institute Genome Sequencing Center for Infectious Disease"/>
            <person name="Wu L."/>
            <person name="Ma J."/>
        </authorList>
    </citation>
    <scope>NUCLEOTIDE SEQUENCE [LARGE SCALE GENOMIC DNA]</scope>
    <source>
        <strain evidence="6">JCM 18532</strain>
    </source>
</reference>
<dbReference type="SUPFAM" id="SSF48452">
    <property type="entry name" value="TPR-like"/>
    <property type="match status" value="1"/>
</dbReference>
<comment type="caution">
    <text evidence="5">The sequence shown here is derived from an EMBL/GenBank/DDBJ whole genome shotgun (WGS) entry which is preliminary data.</text>
</comment>
<dbReference type="InterPro" id="IPR051677">
    <property type="entry name" value="AfsR-DnrI-RedD_regulator"/>
</dbReference>
<dbReference type="Gene3D" id="1.25.40.10">
    <property type="entry name" value="Tetratricopeptide repeat domain"/>
    <property type="match status" value="1"/>
</dbReference>
<dbReference type="SMART" id="SM01043">
    <property type="entry name" value="BTAD"/>
    <property type="match status" value="1"/>
</dbReference>
<evidence type="ECO:0000256" key="2">
    <source>
        <dbReference type="ARBA" id="ARBA00023163"/>
    </source>
</evidence>
<protein>
    <recommendedName>
        <fullName evidence="4">Bacterial transcriptional activator domain-containing protein</fullName>
    </recommendedName>
</protein>
<proteinExistence type="predicted"/>
<feature type="compositionally biased region" description="Polar residues" evidence="3">
    <location>
        <begin position="472"/>
        <end position="483"/>
    </location>
</feature>
<evidence type="ECO:0000313" key="5">
    <source>
        <dbReference type="EMBL" id="GAA4751815.1"/>
    </source>
</evidence>
<organism evidence="5 6">
    <name type="scientific">Nocardioides endophyticus</name>
    <dbReference type="NCBI Taxonomy" id="1353775"/>
    <lineage>
        <taxon>Bacteria</taxon>
        <taxon>Bacillati</taxon>
        <taxon>Actinomycetota</taxon>
        <taxon>Actinomycetes</taxon>
        <taxon>Propionibacteriales</taxon>
        <taxon>Nocardioidaceae</taxon>
        <taxon>Nocardioides</taxon>
    </lineage>
</organism>
<dbReference type="Pfam" id="PF03704">
    <property type="entry name" value="BTAD"/>
    <property type="match status" value="1"/>
</dbReference>
<evidence type="ECO:0000313" key="6">
    <source>
        <dbReference type="Proteomes" id="UP001499882"/>
    </source>
</evidence>
<evidence type="ECO:0000259" key="4">
    <source>
        <dbReference type="SMART" id="SM01043"/>
    </source>
</evidence>
<evidence type="ECO:0000256" key="3">
    <source>
        <dbReference type="SAM" id="MobiDB-lite"/>
    </source>
</evidence>
<dbReference type="PANTHER" id="PTHR35807">
    <property type="entry name" value="TRANSCRIPTIONAL REGULATOR REDD-RELATED"/>
    <property type="match status" value="1"/>
</dbReference>
<dbReference type="RefSeq" id="WP_345528886.1">
    <property type="nucleotide sequence ID" value="NZ_BAABKN010000027.1"/>
</dbReference>
<feature type="region of interest" description="Disordered" evidence="3">
    <location>
        <begin position="421"/>
        <end position="504"/>
    </location>
</feature>
<feature type="compositionally biased region" description="Low complexity" evidence="3">
    <location>
        <begin position="439"/>
        <end position="466"/>
    </location>
</feature>
<keyword evidence="6" id="KW-1185">Reference proteome</keyword>
<dbReference type="Proteomes" id="UP001499882">
    <property type="component" value="Unassembled WGS sequence"/>
</dbReference>
<feature type="domain" description="Bacterial transcriptional activator" evidence="4">
    <location>
        <begin position="100"/>
        <end position="238"/>
    </location>
</feature>
<dbReference type="EMBL" id="BAABKN010000027">
    <property type="protein sequence ID" value="GAA4751815.1"/>
    <property type="molecule type" value="Genomic_DNA"/>
</dbReference>
<keyword evidence="2" id="KW-0804">Transcription</keyword>
<dbReference type="PANTHER" id="PTHR35807:SF1">
    <property type="entry name" value="TRANSCRIPTIONAL REGULATOR REDD"/>
    <property type="match status" value="1"/>
</dbReference>